<name>A0A371Q9W4_STRIH</name>
<organism evidence="1 2">
    <name type="scientific">Streptomyces inhibens</name>
    <dbReference type="NCBI Taxonomy" id="2293571"/>
    <lineage>
        <taxon>Bacteria</taxon>
        <taxon>Bacillati</taxon>
        <taxon>Actinomycetota</taxon>
        <taxon>Actinomycetes</taxon>
        <taxon>Kitasatosporales</taxon>
        <taxon>Streptomycetaceae</taxon>
        <taxon>Streptomyces</taxon>
    </lineage>
</organism>
<comment type="caution">
    <text evidence="1">The sequence shown here is derived from an EMBL/GenBank/DDBJ whole genome shotgun (WGS) entry which is preliminary data.</text>
</comment>
<dbReference type="OrthoDB" id="9882208at2"/>
<dbReference type="Proteomes" id="UP000262477">
    <property type="component" value="Unassembled WGS sequence"/>
</dbReference>
<evidence type="ECO:0000313" key="2">
    <source>
        <dbReference type="Proteomes" id="UP000262477"/>
    </source>
</evidence>
<sequence length="66" mass="7203">MSEWISPQHAETVSAYRKNVDAGSHPRPPRSKWGKQQRRCSGCVMVVDTATGTPYTVACACPSRPA</sequence>
<reference evidence="1 2" key="1">
    <citation type="submission" date="2018-08" db="EMBL/GenBank/DDBJ databases">
        <title>Streptomyces NEAU-D10 sp. nov., a novel Actinomycete isolated from soil.</title>
        <authorList>
            <person name="Jin L."/>
        </authorList>
    </citation>
    <scope>NUCLEOTIDE SEQUENCE [LARGE SCALE GENOMIC DNA]</scope>
    <source>
        <strain evidence="1 2">NEAU-D10</strain>
    </source>
</reference>
<proteinExistence type="predicted"/>
<keyword evidence="2" id="KW-1185">Reference proteome</keyword>
<protein>
    <submittedName>
        <fullName evidence="1">Uncharacterized protein</fullName>
    </submittedName>
</protein>
<dbReference type="RefSeq" id="WP_128504158.1">
    <property type="nucleotide sequence ID" value="NZ_QUAC01000034.1"/>
</dbReference>
<evidence type="ECO:0000313" key="1">
    <source>
        <dbReference type="EMBL" id="REK91233.1"/>
    </source>
</evidence>
<dbReference type="EMBL" id="QUAC01000034">
    <property type="protein sequence ID" value="REK91233.1"/>
    <property type="molecule type" value="Genomic_DNA"/>
</dbReference>
<accession>A0A371Q9W4</accession>
<gene>
    <name evidence="1" type="ORF">DY245_05635</name>
</gene>
<dbReference type="AlphaFoldDB" id="A0A371Q9W4"/>